<evidence type="ECO:0000256" key="2">
    <source>
        <dbReference type="ARBA" id="ARBA00023157"/>
    </source>
</evidence>
<dbReference type="EMBL" id="JH109152">
    <property type="protein sequence ID" value="EGW23146.1"/>
    <property type="molecule type" value="Genomic_DNA"/>
</dbReference>
<feature type="domain" description="LamG-like jellyroll fold" evidence="3">
    <location>
        <begin position="357"/>
        <end position="486"/>
    </location>
</feature>
<dbReference type="STRING" id="697282.Mettu_1987"/>
<dbReference type="Pfam" id="PF13385">
    <property type="entry name" value="Laminin_G_3"/>
    <property type="match status" value="3"/>
</dbReference>
<dbReference type="AlphaFoldDB" id="G3IWT7"/>
<organism evidence="4 5">
    <name type="scientific">Methylobacter tundripaludum (strain ATCC BAA-1195 / DSM 17260 / SV96)</name>
    <dbReference type="NCBI Taxonomy" id="697282"/>
    <lineage>
        <taxon>Bacteria</taxon>
        <taxon>Pseudomonadati</taxon>
        <taxon>Pseudomonadota</taxon>
        <taxon>Gammaproteobacteria</taxon>
        <taxon>Methylococcales</taxon>
        <taxon>Methylococcaceae</taxon>
        <taxon>Methylobacter</taxon>
    </lineage>
</organism>
<keyword evidence="1" id="KW-0732">Signal</keyword>
<reference evidence="4 5" key="1">
    <citation type="submission" date="2011-06" db="EMBL/GenBank/DDBJ databases">
        <title>Genomic sequence of Methylobacter tundripaludum SV96.</title>
        <authorList>
            <consortium name="US DOE Joint Genome Institute"/>
            <person name="Lucas S."/>
            <person name="Han J."/>
            <person name="Lapidus A."/>
            <person name="Cheng J.-F."/>
            <person name="Goodwin L."/>
            <person name="Pitluck S."/>
            <person name="Held B."/>
            <person name="Detter J.C."/>
            <person name="Han C."/>
            <person name="Tapia R."/>
            <person name="Land M."/>
            <person name="Hauser L."/>
            <person name="Kyrpides N."/>
            <person name="Ivanova N."/>
            <person name="Ovchinnikova G."/>
            <person name="Pagani I."/>
            <person name="Klotz M.G."/>
            <person name="Dispirito A.A."/>
            <person name="Murrell J.C."/>
            <person name="Dunfield P."/>
            <person name="Kalyuzhnaya M.G."/>
            <person name="Svenning M."/>
            <person name="Trotsenko Y.A."/>
            <person name="Stein L.Y."/>
            <person name="Woyke T."/>
        </authorList>
    </citation>
    <scope>NUCLEOTIDE SEQUENCE [LARGE SCALE GENOMIC DNA]</scope>
    <source>
        <strain evidence="5">ATCC BAA-1195 / DSM 17260 / SV96</strain>
    </source>
</reference>
<dbReference type="InterPro" id="IPR006558">
    <property type="entry name" value="LamG-like"/>
</dbReference>
<evidence type="ECO:0000313" key="4">
    <source>
        <dbReference type="EMBL" id="EGW23146.1"/>
    </source>
</evidence>
<protein>
    <submittedName>
        <fullName evidence="4">LamG domain protein jellyroll fold domain protein</fullName>
    </submittedName>
</protein>
<keyword evidence="2" id="KW-1015">Disulfide bond</keyword>
<evidence type="ECO:0000313" key="5">
    <source>
        <dbReference type="Proteomes" id="UP000004664"/>
    </source>
</evidence>
<dbReference type="InterPro" id="IPR013320">
    <property type="entry name" value="ConA-like_dom_sf"/>
</dbReference>
<name>G3IWT7_METTV</name>
<feature type="domain" description="LamG-like jellyroll fold" evidence="3">
    <location>
        <begin position="139"/>
        <end position="268"/>
    </location>
</feature>
<dbReference type="SMART" id="SM00560">
    <property type="entry name" value="LamGL"/>
    <property type="match status" value="2"/>
</dbReference>
<evidence type="ECO:0000256" key="1">
    <source>
        <dbReference type="ARBA" id="ARBA00022729"/>
    </source>
</evidence>
<gene>
    <name evidence="4" type="ORF">Mettu_1987</name>
</gene>
<dbReference type="PANTHER" id="PTHR47635:SF2">
    <property type="entry name" value="LAMG-LIKE JELLYROLL FOLD DOMAIN-CONTAINING PROTEIN"/>
    <property type="match status" value="1"/>
</dbReference>
<proteinExistence type="predicted"/>
<dbReference type="Proteomes" id="UP000004664">
    <property type="component" value="Unassembled WGS sequence"/>
</dbReference>
<dbReference type="Gene3D" id="2.60.120.200">
    <property type="match status" value="3"/>
</dbReference>
<dbReference type="PANTHER" id="PTHR47635">
    <property type="entry name" value="CUB DOMAIN-CONTAINING PROTEIN"/>
    <property type="match status" value="1"/>
</dbReference>
<dbReference type="HOGENOM" id="CLU_542692_0_0_6"/>
<dbReference type="eggNOG" id="COG5306">
    <property type="taxonomic scope" value="Bacteria"/>
</dbReference>
<dbReference type="SUPFAM" id="SSF49899">
    <property type="entry name" value="Concanavalin A-like lectins/glucanases"/>
    <property type="match status" value="3"/>
</dbReference>
<accession>G3IWT7</accession>
<keyword evidence="5" id="KW-1185">Reference proteome</keyword>
<sequence>MNGTEVAKSAQNGLIQQGGVLRIGGNSVWGEYFQGYIDEVRIYNRALTATEVNNNLKTAVSSTTATSTSTGTSNTGLVAAYGFEETSGTTVNDASGNSNLGAISNAVRITNGHSGNALQFNGTNAWVTVQDSASLDLSTSMTLEAWVYPQSLANNGTVLFKEQSGGAVYNLYAYENAGAPVSSFNDGTYRVISGPNQLPVNQWTHLVSTYDGQYQRLYVNGTEVAKSAQNGLIQQGGVLRIGGNSVWGEYFQGYIDEVRIYNRALTATEVNNNLKTAVSSTTATSTSTGTSNTGLVAAYGFEETSGTTVNDASGNSNLGAISNAVRITNGHSGNALQFNGTNAWVTVQDSASLDLSTSMTLEAWVYPQSLANNGTVLFKEQSGGAVYNLYAYENAGAPVSSFNDGTYRVISGPNQLPVNQWTHLVSTYDGQYQRLYVNGTEVAKSAQNGLIQQGGVLRIGGNSVWGEYFHGYIDEVRIYNRALTATEVAYNLKTAISVSNPQ</sequence>
<evidence type="ECO:0000259" key="3">
    <source>
        <dbReference type="SMART" id="SM00560"/>
    </source>
</evidence>